<sequence length="266" mass="29003">MLGTKNPVLLGLCSLFISGGALAQAAAKSIDESSVLAVMQQPARLASDVERDARSQPHKIIPLLNLALGDRVIDIFGSGGYYSDLLARLLAEEGAAILHNNQGFEQWGSNILQDRYANGMPDNVVVHTRSGINLDLEPASLDGALIVMALHDLYVIPKRYNGEAYVPVGPPANVAYFYEQLLAGLKPGGRFVVVDHAGEPGMGHEQTTDLHRIGEDYLRDDIEAHGFKFIGSEAALRNPNDDRARIVFDEDLQGRTDRFVLVFEKP</sequence>
<dbReference type="EMBL" id="SHAH01000103">
    <property type="protein sequence ID" value="RZO74377.1"/>
    <property type="molecule type" value="Genomic_DNA"/>
</dbReference>
<proteinExistence type="predicted"/>
<reference evidence="2 3" key="1">
    <citation type="submission" date="2019-02" db="EMBL/GenBank/DDBJ databases">
        <title>Prokaryotic population dynamics and viral predation in marine succession experiment using metagenomics: the confinement effect.</title>
        <authorList>
            <person name="Haro-Moreno J.M."/>
            <person name="Rodriguez-Valera F."/>
            <person name="Lopez-Perez M."/>
        </authorList>
    </citation>
    <scope>NUCLEOTIDE SEQUENCE [LARGE SCALE GENOMIC DNA]</scope>
    <source>
        <strain evidence="2">MED-G158</strain>
    </source>
</reference>
<organism evidence="2 3">
    <name type="scientific">OM182 bacterium</name>
    <dbReference type="NCBI Taxonomy" id="2510334"/>
    <lineage>
        <taxon>Bacteria</taxon>
        <taxon>Pseudomonadati</taxon>
        <taxon>Pseudomonadota</taxon>
        <taxon>Gammaproteobacteria</taxon>
        <taxon>OMG group</taxon>
        <taxon>OM182 clade</taxon>
    </lineage>
</organism>
<evidence type="ECO:0000256" key="1">
    <source>
        <dbReference type="SAM" id="SignalP"/>
    </source>
</evidence>
<feature type="chain" id="PRO_5021966060" description="Methyltransferase" evidence="1">
    <location>
        <begin position="24"/>
        <end position="266"/>
    </location>
</feature>
<comment type="caution">
    <text evidence="2">The sequence shown here is derived from an EMBL/GenBank/DDBJ whole genome shotgun (WGS) entry which is preliminary data.</text>
</comment>
<accession>A0A520RW17</accession>
<name>A0A520RW17_9GAMM</name>
<protein>
    <recommendedName>
        <fullName evidence="4">Methyltransferase</fullName>
    </recommendedName>
</protein>
<dbReference type="AlphaFoldDB" id="A0A520RW17"/>
<dbReference type="Gene3D" id="3.40.50.150">
    <property type="entry name" value="Vaccinia Virus protein VP39"/>
    <property type="match status" value="1"/>
</dbReference>
<evidence type="ECO:0008006" key="4">
    <source>
        <dbReference type="Google" id="ProtNLM"/>
    </source>
</evidence>
<dbReference type="SUPFAM" id="SSF53335">
    <property type="entry name" value="S-adenosyl-L-methionine-dependent methyltransferases"/>
    <property type="match status" value="1"/>
</dbReference>
<evidence type="ECO:0000313" key="3">
    <source>
        <dbReference type="Proteomes" id="UP000320404"/>
    </source>
</evidence>
<feature type="signal peptide" evidence="1">
    <location>
        <begin position="1"/>
        <end position="23"/>
    </location>
</feature>
<gene>
    <name evidence="2" type="ORF">EVA69_05995</name>
</gene>
<keyword evidence="1" id="KW-0732">Signal</keyword>
<dbReference type="InterPro" id="IPR029063">
    <property type="entry name" value="SAM-dependent_MTases_sf"/>
</dbReference>
<evidence type="ECO:0000313" key="2">
    <source>
        <dbReference type="EMBL" id="RZO74377.1"/>
    </source>
</evidence>
<dbReference type="Proteomes" id="UP000320404">
    <property type="component" value="Unassembled WGS sequence"/>
</dbReference>